<reference evidence="3 4" key="1">
    <citation type="submission" date="2019-11" db="EMBL/GenBank/DDBJ databases">
        <authorList>
            <person name="Li J."/>
        </authorList>
    </citation>
    <scope>NUCLEOTIDE SEQUENCE [LARGE SCALE GENOMIC DNA]</scope>
    <source>
        <strain evidence="3 4">J4</strain>
    </source>
</reference>
<feature type="domain" description="HD-GYP" evidence="2">
    <location>
        <begin position="112"/>
        <end position="307"/>
    </location>
</feature>
<evidence type="ECO:0000259" key="2">
    <source>
        <dbReference type="PROSITE" id="PS51832"/>
    </source>
</evidence>
<accession>A0A6G1X2P2</accession>
<dbReference type="AlphaFoldDB" id="A0A6G1X2P2"/>
<gene>
    <name evidence="3" type="ORF">GH754_02350</name>
</gene>
<dbReference type="SMART" id="SM00471">
    <property type="entry name" value="HDc"/>
    <property type="match status" value="1"/>
</dbReference>
<feature type="domain" description="HD" evidence="1">
    <location>
        <begin position="133"/>
        <end position="256"/>
    </location>
</feature>
<dbReference type="PANTHER" id="PTHR43155:SF2">
    <property type="entry name" value="CYCLIC DI-GMP PHOSPHODIESTERASE PA4108"/>
    <property type="match status" value="1"/>
</dbReference>
<sequence length="354" mass="40445">MKPKQIEQLKPGNKLAKPLFDQKGNLLLHQQTVLNEHLIERLKKYEIDQVYVTSPTIDSPLNLITKSKKEKWGKELKKSFYILDDTNFVEQTYVIEAAAQDLKKIVCEIHKLVYSNSDIVSLISDVVEFDDYLYHHSLNVATYSLAIARELNFSQASLEDLGLAALLHDIGKMKVPEDIVFKSGRLTEQEFQEIQKHTYLGYEIVKQIPNIPQSVLRTIYEHHERLDGSGYPQKLAGNQIHPFAKIIAVADVFDAITTERVYKDKQLPHEALEVLYAGSGTLFEPKFIELFRNNVAVYPNGMRVTLSDGRKGVIKRQNKDLSDRPVVEISSNKHESYELNLAKHFNIVVTAIQS</sequence>
<dbReference type="InterPro" id="IPR006675">
    <property type="entry name" value="HDIG_dom"/>
</dbReference>
<dbReference type="EMBL" id="WJNH01000001">
    <property type="protein sequence ID" value="MRG85165.1"/>
    <property type="molecule type" value="Genomic_DNA"/>
</dbReference>
<dbReference type="Pfam" id="PF13487">
    <property type="entry name" value="HD_5"/>
    <property type="match status" value="1"/>
</dbReference>
<dbReference type="NCBIfam" id="TIGR00277">
    <property type="entry name" value="HDIG"/>
    <property type="match status" value="1"/>
</dbReference>
<dbReference type="PROSITE" id="PS51831">
    <property type="entry name" value="HD"/>
    <property type="match status" value="1"/>
</dbReference>
<evidence type="ECO:0000313" key="4">
    <source>
        <dbReference type="Proteomes" id="UP000480185"/>
    </source>
</evidence>
<dbReference type="InterPro" id="IPR006674">
    <property type="entry name" value="HD_domain"/>
</dbReference>
<dbReference type="PROSITE" id="PS51832">
    <property type="entry name" value="HD_GYP"/>
    <property type="match status" value="1"/>
</dbReference>
<dbReference type="OrthoDB" id="9759601at2"/>
<dbReference type="PANTHER" id="PTHR43155">
    <property type="entry name" value="CYCLIC DI-GMP PHOSPHODIESTERASE PA4108-RELATED"/>
    <property type="match status" value="1"/>
</dbReference>
<evidence type="ECO:0000313" key="3">
    <source>
        <dbReference type="EMBL" id="MRG85165.1"/>
    </source>
</evidence>
<dbReference type="InterPro" id="IPR037522">
    <property type="entry name" value="HD_GYP_dom"/>
</dbReference>
<organism evidence="3 4">
    <name type="scientific">Salinibacillus xinjiangensis</name>
    <dbReference type="NCBI Taxonomy" id="1229268"/>
    <lineage>
        <taxon>Bacteria</taxon>
        <taxon>Bacillati</taxon>
        <taxon>Bacillota</taxon>
        <taxon>Bacilli</taxon>
        <taxon>Bacillales</taxon>
        <taxon>Bacillaceae</taxon>
        <taxon>Salinibacillus</taxon>
    </lineage>
</organism>
<keyword evidence="4" id="KW-1185">Reference proteome</keyword>
<name>A0A6G1X2P2_9BACI</name>
<evidence type="ECO:0000259" key="1">
    <source>
        <dbReference type="PROSITE" id="PS51831"/>
    </source>
</evidence>
<dbReference type="CDD" id="cd00077">
    <property type="entry name" value="HDc"/>
    <property type="match status" value="1"/>
</dbReference>
<protein>
    <submittedName>
        <fullName evidence="3">HD domain-containing protein</fullName>
    </submittedName>
</protein>
<proteinExistence type="predicted"/>
<dbReference type="Proteomes" id="UP000480185">
    <property type="component" value="Unassembled WGS sequence"/>
</dbReference>
<dbReference type="Gene3D" id="1.10.3210.10">
    <property type="entry name" value="Hypothetical protein af1432"/>
    <property type="match status" value="1"/>
</dbReference>
<dbReference type="RefSeq" id="WP_153727109.1">
    <property type="nucleotide sequence ID" value="NZ_WJNH01000001.1"/>
</dbReference>
<dbReference type="InterPro" id="IPR003607">
    <property type="entry name" value="HD/PDEase_dom"/>
</dbReference>
<comment type="caution">
    <text evidence="3">The sequence shown here is derived from an EMBL/GenBank/DDBJ whole genome shotgun (WGS) entry which is preliminary data.</text>
</comment>
<dbReference type="SUPFAM" id="SSF109604">
    <property type="entry name" value="HD-domain/PDEase-like"/>
    <property type="match status" value="1"/>
</dbReference>